<protein>
    <submittedName>
        <fullName evidence="1">Uncharacterized protein</fullName>
    </submittedName>
</protein>
<name>A0A645JVD9_9ZZZZ</name>
<gene>
    <name evidence="1" type="ORF">SDC9_211449</name>
</gene>
<evidence type="ECO:0000313" key="1">
    <source>
        <dbReference type="EMBL" id="MPN63684.1"/>
    </source>
</evidence>
<dbReference type="EMBL" id="VSSQ01143466">
    <property type="protein sequence ID" value="MPN63684.1"/>
    <property type="molecule type" value="Genomic_DNA"/>
</dbReference>
<dbReference type="AlphaFoldDB" id="A0A645JVD9"/>
<organism evidence="1">
    <name type="scientific">bioreactor metagenome</name>
    <dbReference type="NCBI Taxonomy" id="1076179"/>
    <lineage>
        <taxon>unclassified sequences</taxon>
        <taxon>metagenomes</taxon>
        <taxon>ecological metagenomes</taxon>
    </lineage>
</organism>
<comment type="caution">
    <text evidence="1">The sequence shown here is derived from an EMBL/GenBank/DDBJ whole genome shotgun (WGS) entry which is preliminary data.</text>
</comment>
<proteinExistence type="predicted"/>
<sequence>MLADVVAQAIVDRVARVGVSLVAQAIVAEAVLVDVAKTHFNNFYIFRAHK</sequence>
<accession>A0A645JVD9</accession>
<reference evidence="1" key="1">
    <citation type="submission" date="2019-08" db="EMBL/GenBank/DDBJ databases">
        <authorList>
            <person name="Kucharzyk K."/>
            <person name="Murdoch R.W."/>
            <person name="Higgins S."/>
            <person name="Loffler F."/>
        </authorList>
    </citation>
    <scope>NUCLEOTIDE SEQUENCE</scope>
</reference>